<dbReference type="PANTHER" id="PTHR46117:SF3">
    <property type="entry name" value="FI24210P1"/>
    <property type="match status" value="1"/>
</dbReference>
<dbReference type="GO" id="GO:0005634">
    <property type="term" value="C:nucleus"/>
    <property type="evidence" value="ECO:0007669"/>
    <property type="project" value="UniProtKB-SubCell"/>
</dbReference>
<evidence type="ECO:0000256" key="1">
    <source>
        <dbReference type="ARBA" id="ARBA00004123"/>
    </source>
</evidence>
<dbReference type="VEuPathDB" id="FungiDB:AB675_2924"/>
<feature type="region of interest" description="Disordered" evidence="5">
    <location>
        <begin position="224"/>
        <end position="304"/>
    </location>
</feature>
<dbReference type="InterPro" id="IPR036638">
    <property type="entry name" value="HLH_DNA-bd_sf"/>
</dbReference>
<dbReference type="AlphaFoldDB" id="A0A0N1H4R4"/>
<gene>
    <name evidence="7" type="ORF">AB675_2924</name>
</gene>
<dbReference type="Proteomes" id="UP000038010">
    <property type="component" value="Unassembled WGS sequence"/>
</dbReference>
<feature type="compositionally biased region" description="Basic and acidic residues" evidence="5">
    <location>
        <begin position="295"/>
        <end position="304"/>
    </location>
</feature>
<dbReference type="GO" id="GO:0046983">
    <property type="term" value="F:protein dimerization activity"/>
    <property type="evidence" value="ECO:0007669"/>
    <property type="project" value="InterPro"/>
</dbReference>
<evidence type="ECO:0000256" key="4">
    <source>
        <dbReference type="ARBA" id="ARBA00023242"/>
    </source>
</evidence>
<reference evidence="7 8" key="1">
    <citation type="submission" date="2015-06" db="EMBL/GenBank/DDBJ databases">
        <title>Draft genome of the ant-associated black yeast Phialophora attae CBS 131958.</title>
        <authorList>
            <person name="Moreno L.F."/>
            <person name="Stielow B.J."/>
            <person name="de Hoog S."/>
            <person name="Vicente V.A."/>
            <person name="Weiss V.A."/>
            <person name="de Vries M."/>
            <person name="Cruz L.M."/>
            <person name="Souza E.M."/>
        </authorList>
    </citation>
    <scope>NUCLEOTIDE SEQUENCE [LARGE SCALE GENOMIC DNA]</scope>
    <source>
        <strain evidence="7 8">CBS 131958</strain>
    </source>
</reference>
<feature type="region of interest" description="Disordered" evidence="5">
    <location>
        <begin position="166"/>
        <end position="187"/>
    </location>
</feature>
<accession>A0A0N1H4R4</accession>
<dbReference type="GO" id="GO:0000978">
    <property type="term" value="F:RNA polymerase II cis-regulatory region sequence-specific DNA binding"/>
    <property type="evidence" value="ECO:0007669"/>
    <property type="project" value="TreeGrafter"/>
</dbReference>
<evidence type="ECO:0000259" key="6">
    <source>
        <dbReference type="PROSITE" id="PS50888"/>
    </source>
</evidence>
<dbReference type="Gene3D" id="4.10.280.10">
    <property type="entry name" value="Helix-loop-helix DNA-binding domain"/>
    <property type="match status" value="1"/>
</dbReference>
<dbReference type="OrthoDB" id="690068at2759"/>
<keyword evidence="8" id="KW-1185">Reference proteome</keyword>
<dbReference type="GeneID" id="28734813"/>
<dbReference type="GO" id="GO:0000981">
    <property type="term" value="F:DNA-binding transcription factor activity, RNA polymerase II-specific"/>
    <property type="evidence" value="ECO:0007669"/>
    <property type="project" value="TreeGrafter"/>
</dbReference>
<dbReference type="InterPro" id="IPR051732">
    <property type="entry name" value="USF"/>
</dbReference>
<dbReference type="PROSITE" id="PS50888">
    <property type="entry name" value="BHLH"/>
    <property type="match status" value="1"/>
</dbReference>
<evidence type="ECO:0000256" key="2">
    <source>
        <dbReference type="ARBA" id="ARBA00023015"/>
    </source>
</evidence>
<dbReference type="STRING" id="1664694.A0A0N1H4R4"/>
<keyword evidence="4" id="KW-0539">Nucleus</keyword>
<keyword evidence="2" id="KW-0805">Transcription regulation</keyword>
<dbReference type="CDD" id="cd11387">
    <property type="entry name" value="bHLHzip_USF_MITF"/>
    <property type="match status" value="1"/>
</dbReference>
<comment type="subcellular location">
    <subcellularLocation>
        <location evidence="1">Nucleus</location>
    </subcellularLocation>
</comment>
<dbReference type="SMART" id="SM00353">
    <property type="entry name" value="HLH"/>
    <property type="match status" value="1"/>
</dbReference>
<feature type="region of interest" description="Disordered" evidence="5">
    <location>
        <begin position="466"/>
        <end position="529"/>
    </location>
</feature>
<comment type="caution">
    <text evidence="7">The sequence shown here is derived from an EMBL/GenBank/DDBJ whole genome shotgun (WGS) entry which is preliminary data.</text>
</comment>
<feature type="domain" description="BHLH" evidence="6">
    <location>
        <begin position="288"/>
        <end position="398"/>
    </location>
</feature>
<feature type="compositionally biased region" description="Low complexity" evidence="5">
    <location>
        <begin position="474"/>
        <end position="495"/>
    </location>
</feature>
<dbReference type="RefSeq" id="XP_017996383.1">
    <property type="nucleotide sequence ID" value="XM_018142933.1"/>
</dbReference>
<proteinExistence type="predicted"/>
<dbReference type="Pfam" id="PF00010">
    <property type="entry name" value="HLH"/>
    <property type="match status" value="1"/>
</dbReference>
<protein>
    <recommendedName>
        <fullName evidence="6">BHLH domain-containing protein</fullName>
    </recommendedName>
</protein>
<dbReference type="PANTHER" id="PTHR46117">
    <property type="entry name" value="FI24210P1"/>
    <property type="match status" value="1"/>
</dbReference>
<dbReference type="EMBL" id="LFJN01000031">
    <property type="protein sequence ID" value="KPI36420.1"/>
    <property type="molecule type" value="Genomic_DNA"/>
</dbReference>
<evidence type="ECO:0000313" key="7">
    <source>
        <dbReference type="EMBL" id="KPI36420.1"/>
    </source>
</evidence>
<evidence type="ECO:0000256" key="5">
    <source>
        <dbReference type="SAM" id="MobiDB-lite"/>
    </source>
</evidence>
<evidence type="ECO:0000313" key="8">
    <source>
        <dbReference type="Proteomes" id="UP000038010"/>
    </source>
</evidence>
<evidence type="ECO:0000256" key="3">
    <source>
        <dbReference type="ARBA" id="ARBA00023163"/>
    </source>
</evidence>
<name>A0A0N1H4R4_9EURO</name>
<dbReference type="InterPro" id="IPR011598">
    <property type="entry name" value="bHLH_dom"/>
</dbReference>
<sequence>MSAPYIKSEPDEFGNDPNRYMQNHNFNNHGNFDQYFNDQQGGSIDPSALSMFGGNSGGMQYGSGYNNMSNSYSNMGTSAAFDDSELMEGLGDPNQMDDYNAMSSMNQQQARTKHSMPINASQVYSSTPDGAPIQSPYLGQPDYNHFRNLSSIPQHLSPLQGPGFMSGSRPGMSAHRKSSDQRSPMTPRTAAMANLQIGTPESGSLANGRPIRSESVQNRHMKTMSGQYDSTPGSLNSYLDSPLSSPGKGQLHAGIGETMGGAHASLPTKVEGGHSSSAQESLEAKKRRRRASHNAVERRRRDNINERIQDLSHLVPMHRLEDDKVKKQMATAGPLSPSMGPTGISPPNAATSLLAGASGRRAASTAGNITMGLPIEDRDKGPNKGDILNGSVSWTRDLMWALHQKYLQEAQLATLITQLGGEWPFPMDEDDKRMRSEVMEAMEKNDVKTFAYTRFDGSGLRVPRYTNLTGDKIPSNNSMSPNSNFEMSPGFNSGASGSGSNGPGQTQYWNTAGHVGISFKEEDEEDMDM</sequence>
<dbReference type="SUPFAM" id="SSF47459">
    <property type="entry name" value="HLH, helix-loop-helix DNA-binding domain"/>
    <property type="match status" value="1"/>
</dbReference>
<organism evidence="7 8">
    <name type="scientific">Cyphellophora attinorum</name>
    <dbReference type="NCBI Taxonomy" id="1664694"/>
    <lineage>
        <taxon>Eukaryota</taxon>
        <taxon>Fungi</taxon>
        <taxon>Dikarya</taxon>
        <taxon>Ascomycota</taxon>
        <taxon>Pezizomycotina</taxon>
        <taxon>Eurotiomycetes</taxon>
        <taxon>Chaetothyriomycetidae</taxon>
        <taxon>Chaetothyriales</taxon>
        <taxon>Cyphellophoraceae</taxon>
        <taxon>Cyphellophora</taxon>
    </lineage>
</organism>
<keyword evidence="3" id="KW-0804">Transcription</keyword>
<feature type="compositionally biased region" description="Polar residues" evidence="5">
    <location>
        <begin position="224"/>
        <end position="244"/>
    </location>
</feature>